<protein>
    <submittedName>
        <fullName evidence="1">RHS repeat-associated core domain-containing protein</fullName>
    </submittedName>
</protein>
<accession>A0A1H7UHM0</accession>
<dbReference type="InterPro" id="IPR022385">
    <property type="entry name" value="Rhs_assc_core"/>
</dbReference>
<dbReference type="PANTHER" id="PTHR32305:SF15">
    <property type="entry name" value="PROTEIN RHSA-RELATED"/>
    <property type="match status" value="1"/>
</dbReference>
<proteinExistence type="predicted"/>
<dbReference type="InterPro" id="IPR050708">
    <property type="entry name" value="T6SS_VgrG/RHS"/>
</dbReference>
<dbReference type="RefSeq" id="WP_233144090.1">
    <property type="nucleotide sequence ID" value="NZ_FOBI01000045.1"/>
</dbReference>
<organism evidence="1 2">
    <name type="scientific">Colwellia chukchiensis</name>
    <dbReference type="NCBI Taxonomy" id="641665"/>
    <lineage>
        <taxon>Bacteria</taxon>
        <taxon>Pseudomonadati</taxon>
        <taxon>Pseudomonadota</taxon>
        <taxon>Gammaproteobacteria</taxon>
        <taxon>Alteromonadales</taxon>
        <taxon>Colwelliaceae</taxon>
        <taxon>Colwellia</taxon>
    </lineage>
</organism>
<dbReference type="AlphaFoldDB" id="A0A1H7UHM0"/>
<dbReference type="NCBIfam" id="TIGR03696">
    <property type="entry name" value="Rhs_assc_core"/>
    <property type="match status" value="1"/>
</dbReference>
<dbReference type="STRING" id="641665.GCA_002104455_02564"/>
<gene>
    <name evidence="1" type="ORF">SAMN05216262_1453</name>
</gene>
<dbReference type="Gene3D" id="2.180.10.10">
    <property type="entry name" value="RHS repeat-associated core"/>
    <property type="match status" value="1"/>
</dbReference>
<dbReference type="EMBL" id="FOBI01000045">
    <property type="protein sequence ID" value="SEL96533.1"/>
    <property type="molecule type" value="Genomic_DNA"/>
</dbReference>
<evidence type="ECO:0000313" key="1">
    <source>
        <dbReference type="EMBL" id="SEL96533.1"/>
    </source>
</evidence>
<keyword evidence="2" id="KW-1185">Reference proteome</keyword>
<name>A0A1H7UHM0_9GAMM</name>
<dbReference type="PANTHER" id="PTHR32305">
    <property type="match status" value="1"/>
</dbReference>
<reference evidence="2" key="1">
    <citation type="submission" date="2016-10" db="EMBL/GenBank/DDBJ databases">
        <authorList>
            <person name="Varghese N."/>
            <person name="Submissions S."/>
        </authorList>
    </citation>
    <scope>NUCLEOTIDE SEQUENCE [LARGE SCALE GENOMIC DNA]</scope>
    <source>
        <strain evidence="2">CGMCC 1.9127</strain>
    </source>
</reference>
<evidence type="ECO:0000313" key="2">
    <source>
        <dbReference type="Proteomes" id="UP000199297"/>
    </source>
</evidence>
<dbReference type="Proteomes" id="UP000199297">
    <property type="component" value="Unassembled WGS sequence"/>
</dbReference>
<sequence>MQARYYDPVIGRFYSNDPVGYTAANPVMSFNRYMYVNNNPYKYNDPDGQFLNVLIGGLVGAAIEAGTQLATSGEITDMGKIGVAGAAGALTGGLNIAKAGGSLLQKATAGAFNQSVEATAAAGGSMINDSLNGEVGSFSKAGEAALSSVVGPGKAVVGAVKGKAGAIKQAMGKTDVSGSAKDSLTSTINSTGEKIASGVAANKINEELKDK</sequence>